<reference evidence="3 4" key="1">
    <citation type="journal article" date="2010" name="Plant Cell">
        <title>The Chlorella variabilis NC64A genome reveals adaptation to photosymbiosis, coevolution with viruses, and cryptic sex.</title>
        <authorList>
            <person name="Blanc G."/>
            <person name="Duncan G."/>
            <person name="Agarkova I."/>
            <person name="Borodovsky M."/>
            <person name="Gurnon J."/>
            <person name="Kuo A."/>
            <person name="Lindquist E."/>
            <person name="Lucas S."/>
            <person name="Pangilinan J."/>
            <person name="Polle J."/>
            <person name="Salamov A."/>
            <person name="Terry A."/>
            <person name="Yamada T."/>
            <person name="Dunigan D.D."/>
            <person name="Grigoriev I.V."/>
            <person name="Claverie J.M."/>
            <person name="Van Etten J.L."/>
        </authorList>
    </citation>
    <scope>NUCLEOTIDE SEQUENCE [LARGE SCALE GENOMIC DNA]</scope>
    <source>
        <strain evidence="3 4">NC64A</strain>
    </source>
</reference>
<dbReference type="InterPro" id="IPR013594">
    <property type="entry name" value="Dynein_heavy_tail"/>
</dbReference>
<dbReference type="GO" id="GO:0045505">
    <property type="term" value="F:dynein intermediate chain binding"/>
    <property type="evidence" value="ECO:0007669"/>
    <property type="project" value="InterPro"/>
</dbReference>
<dbReference type="Proteomes" id="UP000008141">
    <property type="component" value="Unassembled WGS sequence"/>
</dbReference>
<dbReference type="GO" id="GO:0051959">
    <property type="term" value="F:dynein light intermediate chain binding"/>
    <property type="evidence" value="ECO:0007669"/>
    <property type="project" value="InterPro"/>
</dbReference>
<dbReference type="OMA" id="XVKEFFE"/>
<dbReference type="GeneID" id="17357735"/>
<dbReference type="InterPro" id="IPR026983">
    <property type="entry name" value="DHC"/>
</dbReference>
<name>E1Z862_CHLVA</name>
<accession>E1Z862</accession>
<dbReference type="PANTHER" id="PTHR22878:SF63">
    <property type="entry name" value="DYNEIN AXONEMAL HEAVY CHAIN 10"/>
    <property type="match status" value="1"/>
</dbReference>
<dbReference type="OrthoDB" id="513029at2759"/>
<feature type="domain" description="Dynein heavy chain tail" evidence="2">
    <location>
        <begin position="172"/>
        <end position="488"/>
    </location>
</feature>
<dbReference type="RefSeq" id="XP_005850389.1">
    <property type="nucleotide sequence ID" value="XM_005850327.1"/>
</dbReference>
<dbReference type="Pfam" id="PF08385">
    <property type="entry name" value="DHC_N1"/>
    <property type="match status" value="2"/>
</dbReference>
<evidence type="ECO:0000259" key="2">
    <source>
        <dbReference type="Pfam" id="PF08385"/>
    </source>
</evidence>
<dbReference type="EMBL" id="GL433838">
    <property type="protein sequence ID" value="EFN58287.1"/>
    <property type="molecule type" value="Genomic_DNA"/>
</dbReference>
<evidence type="ECO:0000313" key="3">
    <source>
        <dbReference type="EMBL" id="EFN58287.1"/>
    </source>
</evidence>
<dbReference type="GO" id="GO:0007018">
    <property type="term" value="P:microtubule-based movement"/>
    <property type="evidence" value="ECO:0007669"/>
    <property type="project" value="InterPro"/>
</dbReference>
<protein>
    <recommendedName>
        <fullName evidence="2">Dynein heavy chain tail domain-containing protein</fullName>
    </recommendedName>
</protein>
<evidence type="ECO:0000313" key="4">
    <source>
        <dbReference type="Proteomes" id="UP000008141"/>
    </source>
</evidence>
<dbReference type="GO" id="GO:0030286">
    <property type="term" value="C:dynein complex"/>
    <property type="evidence" value="ECO:0007669"/>
    <property type="project" value="InterPro"/>
</dbReference>
<sequence>MPAELQGCPAVYFARCSNASNDGASSEPQQAQEEPGVSCSLLPTGPSLSHLHLLLTHVLAPLVAGYGNADAKDGGNSDDNDGTDAAAAAEAALGQGNSRGNGNSNSRGGSVISSSGIPTDVQAELLVAVHKFAAQVASCAKHVRSEVAVQLPAADLRDVAAAARSEEAVLACERCMEEWVRAATGVLQRESAVRPAGRGPLAELEFWQARAEVYGGLLEQLSVPAVRAAQGVVEAGSLDHNLAASFRAQLSELTRLAMEARDNARFLLTLERHFRALAGGGLRGVADALHPMLNALRMIWVVSRYYGDDVHMSNLMERIAHGLQDRLDGALDMGSLFRAPAAQSLELVRTCRAIAEGWQAHYMAMREKIEASGHHARWEFSKQLLFERTNHAAEVCGELAGMVQAVDDFRQFLGPELKAVTGDTSVIDEVSVMVQAMVEPVERVGFNPLDRAAAAEWRAVRQRFARDADDIKLATRDLIDTCFRRLRSSPPLTRNMPPVAGSIKWSRGLLVRLRRTWIRLQALNNDLEALETGRRASDAMTELSKDMLRYEKSRFAAWDATVDAAVTAGLQQPLLCHQPAAPGVDSSSHPGSGQAGSDGSGGAVAINFPPALLRLMREAKYLDQMGYTVPQLAVNLALQEGQIREHFQALGSMLDRHRGATASLHSAERALLVEQLMGLKAALEPGLTRINWTSLTIPQFVAAVNKVVDQFTALVAQVQKNTALIEKTIFHITRARLVPPDAPLAEGVDDVGLDVPDLQEFVEDFEQHRQQVVEGLAARYRSVGPLLVKVEELVAGTASGKSPRLAGYYAYWERRLFSAVNSMVVSGLQALHARMQACRGGGQQEAADAESGQPSKPLEVVVVPSTVEVAKALQRLLHNMAESAKPFVRWMDGTCIEAPEQYVYGEDAEPFVFSFFSDISQSPAVIRAMLGAQHEVQRAATGVGRVAARWHAFGVLWRGDRDASLAKLRTRKPNVAAAEERMAQYHRVGEEAWAAGGDQDTHFIRVRCAPLAAAVRDEAQAWVRGIAQVLAEGDAEQLGALRQQASVCVGGLTANCQQTTTLQAWHCTVPPLYLA</sequence>
<feature type="domain" description="Dynein heavy chain tail" evidence="2">
    <location>
        <begin position="489"/>
        <end position="700"/>
    </location>
</feature>
<dbReference type="eggNOG" id="KOG3595">
    <property type="taxonomic scope" value="Eukaryota"/>
</dbReference>
<dbReference type="KEGG" id="cvr:CHLNCDRAFT_20468"/>
<dbReference type="InParanoid" id="E1Z862"/>
<dbReference type="AlphaFoldDB" id="E1Z862"/>
<keyword evidence="4" id="KW-1185">Reference proteome</keyword>
<proteinExistence type="predicted"/>
<evidence type="ECO:0000256" key="1">
    <source>
        <dbReference type="SAM" id="MobiDB-lite"/>
    </source>
</evidence>
<organism evidence="4">
    <name type="scientific">Chlorella variabilis</name>
    <name type="common">Green alga</name>
    <dbReference type="NCBI Taxonomy" id="554065"/>
    <lineage>
        <taxon>Eukaryota</taxon>
        <taxon>Viridiplantae</taxon>
        <taxon>Chlorophyta</taxon>
        <taxon>core chlorophytes</taxon>
        <taxon>Trebouxiophyceae</taxon>
        <taxon>Chlorellales</taxon>
        <taxon>Chlorellaceae</taxon>
        <taxon>Chlorella clade</taxon>
        <taxon>Chlorella</taxon>
    </lineage>
</organism>
<dbReference type="STRING" id="554065.E1Z862"/>
<feature type="compositionally biased region" description="Gly residues" evidence="1">
    <location>
        <begin position="593"/>
        <end position="602"/>
    </location>
</feature>
<feature type="region of interest" description="Disordered" evidence="1">
    <location>
        <begin position="577"/>
        <end position="602"/>
    </location>
</feature>
<gene>
    <name evidence="3" type="ORF">CHLNCDRAFT_20468</name>
</gene>
<dbReference type="PANTHER" id="PTHR22878">
    <property type="entry name" value="DYNEIN HEAVY CHAIN 6, AXONEMAL-LIKE-RELATED"/>
    <property type="match status" value="1"/>
</dbReference>